<gene>
    <name evidence="1" type="ORF">KHU32_15145</name>
</gene>
<dbReference type="EMBL" id="JAHCDA010000003">
    <property type="protein sequence ID" value="MBS7812284.1"/>
    <property type="molecule type" value="Genomic_DNA"/>
</dbReference>
<evidence type="ECO:0000313" key="1">
    <source>
        <dbReference type="EMBL" id="MBS7812284.1"/>
    </source>
</evidence>
<sequence>MKTVHSPGPWQSSGVRINGEFLLKAEKMLQVTCPTGAIAYIPYTDRVKGEAEMAHADQRIMAASLHLLDALKEFVHGYQSGTLTEAERNRNALDAISLATRGFTT</sequence>
<proteinExistence type="predicted"/>
<reference evidence="1 2" key="1">
    <citation type="submission" date="2021-05" db="EMBL/GenBank/DDBJ databases">
        <title>Roseococcus sp. XZZS9, whole genome shotgun sequencing project.</title>
        <authorList>
            <person name="Zhao G."/>
            <person name="Shen L."/>
        </authorList>
    </citation>
    <scope>NUCLEOTIDE SEQUENCE [LARGE SCALE GENOMIC DNA]</scope>
    <source>
        <strain evidence="1 2">XZZS9</strain>
    </source>
</reference>
<dbReference type="RefSeq" id="WP_213670992.1">
    <property type="nucleotide sequence ID" value="NZ_JAHCDA010000003.1"/>
</dbReference>
<accession>A0ABS5QF14</accession>
<protein>
    <submittedName>
        <fullName evidence="1">Uncharacterized protein</fullName>
    </submittedName>
</protein>
<dbReference type="Proteomes" id="UP000766336">
    <property type="component" value="Unassembled WGS sequence"/>
</dbReference>
<keyword evidence="2" id="KW-1185">Reference proteome</keyword>
<organism evidence="1 2">
    <name type="scientific">Roseococcus pinisoli</name>
    <dbReference type="NCBI Taxonomy" id="2835040"/>
    <lineage>
        <taxon>Bacteria</taxon>
        <taxon>Pseudomonadati</taxon>
        <taxon>Pseudomonadota</taxon>
        <taxon>Alphaproteobacteria</taxon>
        <taxon>Acetobacterales</taxon>
        <taxon>Roseomonadaceae</taxon>
        <taxon>Roseococcus</taxon>
    </lineage>
</organism>
<evidence type="ECO:0000313" key="2">
    <source>
        <dbReference type="Proteomes" id="UP000766336"/>
    </source>
</evidence>
<name>A0ABS5QF14_9PROT</name>
<comment type="caution">
    <text evidence="1">The sequence shown here is derived from an EMBL/GenBank/DDBJ whole genome shotgun (WGS) entry which is preliminary data.</text>
</comment>